<organism evidence="1 2">
    <name type="scientific">Paenibacillus provencensis</name>
    <dbReference type="NCBI Taxonomy" id="441151"/>
    <lineage>
        <taxon>Bacteria</taxon>
        <taxon>Bacillati</taxon>
        <taxon>Bacillota</taxon>
        <taxon>Bacilli</taxon>
        <taxon>Bacillales</taxon>
        <taxon>Paenibacillaceae</taxon>
        <taxon>Paenibacillus</taxon>
    </lineage>
</organism>
<gene>
    <name evidence="1" type="ORF">ACFQ3J_20130</name>
</gene>
<protein>
    <submittedName>
        <fullName evidence="1">Rrf2 family transcriptional regulator</fullName>
    </submittedName>
</protein>
<dbReference type="PANTHER" id="PTHR33221">
    <property type="entry name" value="WINGED HELIX-TURN-HELIX TRANSCRIPTIONAL REGULATOR, RRF2 FAMILY"/>
    <property type="match status" value="1"/>
</dbReference>
<proteinExistence type="predicted"/>
<name>A0ABW3PUR1_9BACL</name>
<comment type="caution">
    <text evidence="1">The sequence shown here is derived from an EMBL/GenBank/DDBJ whole genome shotgun (WGS) entry which is preliminary data.</text>
</comment>
<dbReference type="Pfam" id="PF02082">
    <property type="entry name" value="Rrf2"/>
    <property type="match status" value="1"/>
</dbReference>
<dbReference type="RefSeq" id="WP_091159654.1">
    <property type="nucleotide sequence ID" value="NZ_JBHTKX010000003.1"/>
</dbReference>
<dbReference type="InterPro" id="IPR036388">
    <property type="entry name" value="WH-like_DNA-bd_sf"/>
</dbReference>
<sequence length="143" mass="15485">MITSRFSVGIHILTLLYYNKEGVNTSEFIAASVGTNPVVIRRIMGMLNRAGLVEARPGVAGAKLKRDISDITLLDIYHAVHAVNENALFSLHDSPNPACEVGRSIQGSIEPIFTAAQKAMEDQLAQVKLSDIVNDVVQQAAQK</sequence>
<accession>A0ABW3PUR1</accession>
<dbReference type="InterPro" id="IPR000944">
    <property type="entry name" value="Tscrpt_reg_Rrf2"/>
</dbReference>
<dbReference type="Gene3D" id="1.10.10.10">
    <property type="entry name" value="Winged helix-like DNA-binding domain superfamily/Winged helix DNA-binding domain"/>
    <property type="match status" value="1"/>
</dbReference>
<dbReference type="PROSITE" id="PS51197">
    <property type="entry name" value="HTH_RRF2_2"/>
    <property type="match status" value="1"/>
</dbReference>
<dbReference type="Proteomes" id="UP001597169">
    <property type="component" value="Unassembled WGS sequence"/>
</dbReference>
<reference evidence="2" key="1">
    <citation type="journal article" date="2019" name="Int. J. Syst. Evol. Microbiol.">
        <title>The Global Catalogue of Microorganisms (GCM) 10K type strain sequencing project: providing services to taxonomists for standard genome sequencing and annotation.</title>
        <authorList>
            <consortium name="The Broad Institute Genomics Platform"/>
            <consortium name="The Broad Institute Genome Sequencing Center for Infectious Disease"/>
            <person name="Wu L."/>
            <person name="Ma J."/>
        </authorList>
    </citation>
    <scope>NUCLEOTIDE SEQUENCE [LARGE SCALE GENOMIC DNA]</scope>
    <source>
        <strain evidence="2">CCUG 53519</strain>
    </source>
</reference>
<evidence type="ECO:0000313" key="1">
    <source>
        <dbReference type="EMBL" id="MFD1130459.1"/>
    </source>
</evidence>
<evidence type="ECO:0000313" key="2">
    <source>
        <dbReference type="Proteomes" id="UP001597169"/>
    </source>
</evidence>
<dbReference type="InterPro" id="IPR036390">
    <property type="entry name" value="WH_DNA-bd_sf"/>
</dbReference>
<dbReference type="PANTHER" id="PTHR33221:SF15">
    <property type="entry name" value="HTH-TYPE TRANSCRIPTIONAL REGULATOR YWGB-RELATED"/>
    <property type="match status" value="1"/>
</dbReference>
<dbReference type="SUPFAM" id="SSF46785">
    <property type="entry name" value="Winged helix' DNA-binding domain"/>
    <property type="match status" value="1"/>
</dbReference>
<dbReference type="EMBL" id="JBHTKX010000003">
    <property type="protein sequence ID" value="MFD1130459.1"/>
    <property type="molecule type" value="Genomic_DNA"/>
</dbReference>
<keyword evidence="2" id="KW-1185">Reference proteome</keyword>